<comment type="caution">
    <text evidence="1">The sequence shown here is derived from an EMBL/GenBank/DDBJ whole genome shotgun (WGS) entry which is preliminary data.</text>
</comment>
<dbReference type="Proteomes" id="UP000011885">
    <property type="component" value="Unassembled WGS sequence"/>
</dbReference>
<evidence type="ECO:0000313" key="2">
    <source>
        <dbReference type="Proteomes" id="UP000011885"/>
    </source>
</evidence>
<keyword evidence="2" id="KW-1185">Reference proteome</keyword>
<dbReference type="PATRIC" id="fig|1263870.3.peg.6035"/>
<name>M5TUL2_9BACT</name>
<dbReference type="AlphaFoldDB" id="M5TUL2"/>
<proteinExistence type="predicted"/>
<dbReference type="EMBL" id="ANOH01000400">
    <property type="protein sequence ID" value="EMI52882.1"/>
    <property type="molecule type" value="Genomic_DNA"/>
</dbReference>
<accession>M5TUL2</accession>
<sequence length="78" mass="8914">MGWARIVVVSEPVYLFRCVIRGPATLRELSKVRAMLLGSITLYQLLFLGFRHVSLFSQGWLWRDGSEAAIPFDKLSRS</sequence>
<evidence type="ECO:0000313" key="1">
    <source>
        <dbReference type="EMBL" id="EMI52882.1"/>
    </source>
</evidence>
<reference evidence="1 2" key="1">
    <citation type="journal article" date="2013" name="Mar. Genomics">
        <title>Expression of sulfatases in Rhodopirellula baltica and the diversity of sulfatases in the genus Rhodopirellula.</title>
        <authorList>
            <person name="Wegner C.E."/>
            <person name="Richter-Heitmann T."/>
            <person name="Klindworth A."/>
            <person name="Klockow C."/>
            <person name="Richter M."/>
            <person name="Achstetter T."/>
            <person name="Glockner F.O."/>
            <person name="Harder J."/>
        </authorList>
    </citation>
    <scope>NUCLEOTIDE SEQUENCE [LARGE SCALE GENOMIC DNA]</scope>
    <source>
        <strain evidence="1 2">SM41</strain>
    </source>
</reference>
<protein>
    <submittedName>
        <fullName evidence="1">Uncharacterized protein</fullName>
    </submittedName>
</protein>
<gene>
    <name evidence="1" type="ORF">RSSM_05696</name>
</gene>
<organism evidence="1 2">
    <name type="scientific">Rhodopirellula sallentina SM41</name>
    <dbReference type="NCBI Taxonomy" id="1263870"/>
    <lineage>
        <taxon>Bacteria</taxon>
        <taxon>Pseudomonadati</taxon>
        <taxon>Planctomycetota</taxon>
        <taxon>Planctomycetia</taxon>
        <taxon>Pirellulales</taxon>
        <taxon>Pirellulaceae</taxon>
        <taxon>Rhodopirellula</taxon>
    </lineage>
</organism>